<comment type="caution">
    <text evidence="1">The sequence shown here is derived from an EMBL/GenBank/DDBJ whole genome shotgun (WGS) entry which is preliminary data.</text>
</comment>
<gene>
    <name evidence="1" type="ORF">MRB53_033864</name>
</gene>
<sequence length="247" mass="26880">MRDRGESSSLNSVADESEPTQQDQKHEEVGGPQAVNDQNETRVSPRAGIVRGKRVMTLGEDEGMETSINALAGNEVELIANLLNKALGLSKTDLVNIIKETVKCRGSTSKAMAMAMAMAMAFNIISPKDKVGGNETLTLSENFDESRSSFVSRVQITAGLREEDEKKRGLLSQPVANGNDIRNVTVDMRQPQSYHSGNEDGQPHRELGSAQRSSTLCVRMGLATTPTDRGYKEMNFQPGRDGNPQRG</sequence>
<dbReference type="EMBL" id="CM056819">
    <property type="protein sequence ID" value="KAJ8625334.1"/>
    <property type="molecule type" value="Genomic_DNA"/>
</dbReference>
<keyword evidence="2" id="KW-1185">Reference proteome</keyword>
<evidence type="ECO:0000313" key="1">
    <source>
        <dbReference type="EMBL" id="KAJ8625334.1"/>
    </source>
</evidence>
<reference evidence="1 2" key="1">
    <citation type="journal article" date="2022" name="Hortic Res">
        <title>A haplotype resolved chromosomal level avocado genome allows analysis of novel avocado genes.</title>
        <authorList>
            <person name="Nath O."/>
            <person name="Fletcher S.J."/>
            <person name="Hayward A."/>
            <person name="Shaw L.M."/>
            <person name="Masouleh A.K."/>
            <person name="Furtado A."/>
            <person name="Henry R.J."/>
            <person name="Mitter N."/>
        </authorList>
    </citation>
    <scope>NUCLEOTIDE SEQUENCE [LARGE SCALE GENOMIC DNA]</scope>
    <source>
        <strain evidence="2">cv. Hass</strain>
    </source>
</reference>
<accession>A0ACC2KX41</accession>
<name>A0ACC2KX41_PERAE</name>
<proteinExistence type="predicted"/>
<protein>
    <submittedName>
        <fullName evidence="1">Uncharacterized protein</fullName>
    </submittedName>
</protein>
<evidence type="ECO:0000313" key="2">
    <source>
        <dbReference type="Proteomes" id="UP001234297"/>
    </source>
</evidence>
<dbReference type="Proteomes" id="UP001234297">
    <property type="component" value="Chromosome 11"/>
</dbReference>
<organism evidence="1 2">
    <name type="scientific">Persea americana</name>
    <name type="common">Avocado</name>
    <dbReference type="NCBI Taxonomy" id="3435"/>
    <lineage>
        <taxon>Eukaryota</taxon>
        <taxon>Viridiplantae</taxon>
        <taxon>Streptophyta</taxon>
        <taxon>Embryophyta</taxon>
        <taxon>Tracheophyta</taxon>
        <taxon>Spermatophyta</taxon>
        <taxon>Magnoliopsida</taxon>
        <taxon>Magnoliidae</taxon>
        <taxon>Laurales</taxon>
        <taxon>Lauraceae</taxon>
        <taxon>Persea</taxon>
    </lineage>
</organism>